<dbReference type="PANTHER" id="PTHR34533:SF3">
    <property type="entry name" value="BICD FAMILY-LIKE CARGO ADAPTER 2"/>
    <property type="match status" value="1"/>
</dbReference>
<feature type="compositionally biased region" description="Low complexity" evidence="2">
    <location>
        <begin position="388"/>
        <end position="399"/>
    </location>
</feature>
<dbReference type="InterPro" id="IPR039284">
    <property type="entry name" value="CCDC159/163"/>
</dbReference>
<keyword evidence="1" id="KW-0175">Coiled coil</keyword>
<feature type="coiled-coil region" evidence="1">
    <location>
        <begin position="189"/>
        <end position="216"/>
    </location>
</feature>
<dbReference type="AlphaFoldDB" id="A0A8T0AFR3"/>
<dbReference type="PANTHER" id="PTHR34533">
    <property type="entry name" value="TRANSMEMBRANE PROTEIN CCDC163"/>
    <property type="match status" value="1"/>
</dbReference>
<protein>
    <submittedName>
        <fullName evidence="3">Uncharacterized protein</fullName>
    </submittedName>
</protein>
<organism evidence="3 4">
    <name type="scientific">Silurus meridionalis</name>
    <name type="common">Southern catfish</name>
    <name type="synonym">Silurus soldatovi meridionalis</name>
    <dbReference type="NCBI Taxonomy" id="175797"/>
    <lineage>
        <taxon>Eukaryota</taxon>
        <taxon>Metazoa</taxon>
        <taxon>Chordata</taxon>
        <taxon>Craniata</taxon>
        <taxon>Vertebrata</taxon>
        <taxon>Euteleostomi</taxon>
        <taxon>Actinopterygii</taxon>
        <taxon>Neopterygii</taxon>
        <taxon>Teleostei</taxon>
        <taxon>Ostariophysi</taxon>
        <taxon>Siluriformes</taxon>
        <taxon>Siluridae</taxon>
        <taxon>Silurus</taxon>
    </lineage>
</organism>
<sequence>MNSPTWPAHGGFKKASRMNWDNHLSHMISAADGSVAKIREHLAISGRLSREREDVYPVRELSHASGLERPVHLSGAVQWSDLTAVHTQLHNQRQTIESLTQSLRSVERERDAQQRAIQMLQEEVRRLRERLEDRDKERECKQDFEREKAPAVETRLEQWKRDVGRELSTLRGHIDRATSLGNREESFSSKLCREEVEQLRREVDLLRCKLMRYEENMYQQQSETRETKRQYEHSCKTLETVTDSYRTHDFELSRIISQYKHTQQDVRDLRLTVSGLKDEVRGLILRDGFDTPAELPRKSNALEAAVAVEMSPRSRLLSDSDDDLSPTPSLGDVSSDDQDVSWLGESAPQLKSQQRVSHSSLTGSDLSDPASEFGSTRVDLDSRRGGASDSSPDLSLCDL</sequence>
<dbReference type="EMBL" id="JABFDY010000023">
    <property type="protein sequence ID" value="KAF7690148.1"/>
    <property type="molecule type" value="Genomic_DNA"/>
</dbReference>
<evidence type="ECO:0000313" key="3">
    <source>
        <dbReference type="EMBL" id="KAF7690148.1"/>
    </source>
</evidence>
<dbReference type="Proteomes" id="UP000606274">
    <property type="component" value="Unassembled WGS sequence"/>
</dbReference>
<reference evidence="3" key="1">
    <citation type="submission" date="2020-08" db="EMBL/GenBank/DDBJ databases">
        <title>Chromosome-level assembly of Southern catfish (Silurus meridionalis) provides insights into visual adaptation to the nocturnal and benthic lifestyles.</title>
        <authorList>
            <person name="Zhang Y."/>
            <person name="Wang D."/>
            <person name="Peng Z."/>
        </authorList>
    </citation>
    <scope>NUCLEOTIDE SEQUENCE</scope>
    <source>
        <strain evidence="3">SWU-2019-XX</strain>
        <tissue evidence="3">Muscle</tissue>
    </source>
</reference>
<evidence type="ECO:0000256" key="1">
    <source>
        <dbReference type="SAM" id="Coils"/>
    </source>
</evidence>
<evidence type="ECO:0000313" key="4">
    <source>
        <dbReference type="Proteomes" id="UP000606274"/>
    </source>
</evidence>
<accession>A0A8T0AFR3</accession>
<gene>
    <name evidence="3" type="ORF">HF521_011952</name>
</gene>
<feature type="region of interest" description="Disordered" evidence="2">
    <location>
        <begin position="313"/>
        <end position="399"/>
    </location>
</feature>
<feature type="coiled-coil region" evidence="1">
    <location>
        <begin position="89"/>
        <end position="137"/>
    </location>
</feature>
<feature type="compositionally biased region" description="Polar residues" evidence="2">
    <location>
        <begin position="349"/>
        <end position="365"/>
    </location>
</feature>
<evidence type="ECO:0000256" key="2">
    <source>
        <dbReference type="SAM" id="MobiDB-lite"/>
    </source>
</evidence>
<name>A0A8T0AFR3_SILME</name>
<proteinExistence type="predicted"/>
<comment type="caution">
    <text evidence="3">The sequence shown here is derived from an EMBL/GenBank/DDBJ whole genome shotgun (WGS) entry which is preliminary data.</text>
</comment>
<keyword evidence="4" id="KW-1185">Reference proteome</keyword>